<evidence type="ECO:0000313" key="1">
    <source>
        <dbReference type="EMBL" id="GBP65508.1"/>
    </source>
</evidence>
<dbReference type="AlphaFoldDB" id="A0A4C1XPT6"/>
<comment type="caution">
    <text evidence="1">The sequence shown here is derived from an EMBL/GenBank/DDBJ whole genome shotgun (WGS) entry which is preliminary data.</text>
</comment>
<dbReference type="Proteomes" id="UP000299102">
    <property type="component" value="Unassembled WGS sequence"/>
</dbReference>
<proteinExistence type="predicted"/>
<dbReference type="EMBL" id="BGZK01000930">
    <property type="protein sequence ID" value="GBP65508.1"/>
    <property type="molecule type" value="Genomic_DNA"/>
</dbReference>
<evidence type="ECO:0000313" key="2">
    <source>
        <dbReference type="Proteomes" id="UP000299102"/>
    </source>
</evidence>
<keyword evidence="2" id="KW-1185">Reference proteome</keyword>
<gene>
    <name evidence="1" type="ORF">EVAR_38847_1</name>
</gene>
<name>A0A4C1XPT6_EUMVA</name>
<accession>A0A4C1XPT6</accession>
<sequence>MCVPARHIRPSAPRFGRYAGTIVLSELRMHMSYMYRAGVRRSEVSEQANLAGISFAVNFNPLSFHRMLCAY</sequence>
<organism evidence="1 2">
    <name type="scientific">Eumeta variegata</name>
    <name type="common">Bagworm moth</name>
    <name type="synonym">Eumeta japonica</name>
    <dbReference type="NCBI Taxonomy" id="151549"/>
    <lineage>
        <taxon>Eukaryota</taxon>
        <taxon>Metazoa</taxon>
        <taxon>Ecdysozoa</taxon>
        <taxon>Arthropoda</taxon>
        <taxon>Hexapoda</taxon>
        <taxon>Insecta</taxon>
        <taxon>Pterygota</taxon>
        <taxon>Neoptera</taxon>
        <taxon>Endopterygota</taxon>
        <taxon>Lepidoptera</taxon>
        <taxon>Glossata</taxon>
        <taxon>Ditrysia</taxon>
        <taxon>Tineoidea</taxon>
        <taxon>Psychidae</taxon>
        <taxon>Oiketicinae</taxon>
        <taxon>Eumeta</taxon>
    </lineage>
</organism>
<protein>
    <submittedName>
        <fullName evidence="1">Uncharacterized protein</fullName>
    </submittedName>
</protein>
<reference evidence="1 2" key="1">
    <citation type="journal article" date="2019" name="Commun. Biol.">
        <title>The bagworm genome reveals a unique fibroin gene that provides high tensile strength.</title>
        <authorList>
            <person name="Kono N."/>
            <person name="Nakamura H."/>
            <person name="Ohtoshi R."/>
            <person name="Tomita M."/>
            <person name="Numata K."/>
            <person name="Arakawa K."/>
        </authorList>
    </citation>
    <scope>NUCLEOTIDE SEQUENCE [LARGE SCALE GENOMIC DNA]</scope>
</reference>